<dbReference type="AlphaFoldDB" id="A0A7D9GX54"/>
<reference evidence="17 18" key="1">
    <citation type="submission" date="2019-07" db="EMBL/GenBank/DDBJ databases">
        <authorList>
            <person name="Friedrich A."/>
            <person name="Schacherer J."/>
        </authorList>
    </citation>
    <scope>NUCLEOTIDE SEQUENCE [LARGE SCALE GENOMIC DNA]</scope>
</reference>
<dbReference type="InterPro" id="IPR036465">
    <property type="entry name" value="vWFA_dom_sf"/>
</dbReference>
<dbReference type="InterPro" id="IPR006165">
    <property type="entry name" value="Ku70"/>
</dbReference>
<dbReference type="Proteomes" id="UP000478008">
    <property type="component" value="Unassembled WGS sequence"/>
</dbReference>
<sequence>MNSSFYDLGRVGFLKHDGKSDEDDNEEHEYDEAHQGIIFAIQLTPTMYENLHVIFSNILELIEELAKFAPNTGLGCYLFNCSNRPDEDELSGLKEEELRWRKQLFMDRRGVYPIFRLSDINAHQLEKMNTIIEQSKLEVSATDDKTNSFEEMFNLLSTDPLINSGEQLSYIFNQCHDDFVYVPRFVKEYTYRKIFLFTDCDKPFNGSTSTRTTLQNIIHDLDTARIRISPFLIPMDTGKQFDLAEYKILLEVGEISNLDQIKGQKTHYKPSIEQISLEKIREKIERTQQLRRSVFACSLVLSNTMTISIRGYRIFSESTVKLPEHFYDDQGIYKVVHIKTYKLAETSGEILDKDKVEFKKVFPVQDQFIDIDKAFWNEILQFNEKHKPLLRVIAFRDLQYYNPSYTIGKPIFVIGDDNGSFTHSNRTFSALYQALLHKNKMCLVWGMPRKLSYPSMYYMIPTDSTLEKSVPEGLMMIQIPYRDQIRLLPDYITAVLKPYKVLKQNLFERLTTKLKRNGFDLSANPQLLWHYKVLEDFILQREVEEPEALESLTEVSNADKEDLRKQIRYDTMDDMKQRIEKTRDDIRNDSEIMSLVKSLKTMLNGIANYEELHKISRNDEKDLPPSKRTKLLTDDLVIKAWKLGSLTKFSAQQLRVYINSKPNLIEKAPKKAEMIQNISEYLERAAD</sequence>
<dbReference type="SUPFAM" id="SSF53300">
    <property type="entry name" value="vWA-like"/>
    <property type="match status" value="1"/>
</dbReference>
<evidence type="ECO:0000256" key="9">
    <source>
        <dbReference type="ARBA" id="ARBA00022806"/>
    </source>
</evidence>
<evidence type="ECO:0000313" key="17">
    <source>
        <dbReference type="EMBL" id="VUG15963.1"/>
    </source>
</evidence>
<gene>
    <name evidence="17" type="ORF">DEBR0S1_04170G</name>
</gene>
<evidence type="ECO:0000256" key="7">
    <source>
        <dbReference type="ARBA" id="ARBA00022763"/>
    </source>
</evidence>
<dbReference type="Pfam" id="PF03731">
    <property type="entry name" value="Ku_N"/>
    <property type="match status" value="1"/>
</dbReference>
<evidence type="ECO:0000256" key="1">
    <source>
        <dbReference type="ARBA" id="ARBA00004123"/>
    </source>
</evidence>
<evidence type="ECO:0000256" key="15">
    <source>
        <dbReference type="ARBA" id="ARBA00023242"/>
    </source>
</evidence>
<dbReference type="GO" id="GO:0000723">
    <property type="term" value="P:telomere maintenance"/>
    <property type="evidence" value="ECO:0007669"/>
    <property type="project" value="InterPro"/>
</dbReference>
<proteinExistence type="inferred from homology"/>
<keyword evidence="13" id="KW-0233">DNA recombination</keyword>
<keyword evidence="10" id="KW-0067">ATP-binding</keyword>
<keyword evidence="7" id="KW-0227">DNA damage</keyword>
<evidence type="ECO:0000256" key="13">
    <source>
        <dbReference type="ARBA" id="ARBA00023172"/>
    </source>
</evidence>
<dbReference type="GO" id="GO:0000781">
    <property type="term" value="C:chromosome, telomeric region"/>
    <property type="evidence" value="ECO:0007669"/>
    <property type="project" value="UniProtKB-SubCell"/>
</dbReference>
<keyword evidence="11" id="KW-0779">Telomere</keyword>
<keyword evidence="14" id="KW-0234">DNA repair</keyword>
<name>A0A7D9GX54_DEKBR</name>
<evidence type="ECO:0000256" key="11">
    <source>
        <dbReference type="ARBA" id="ARBA00022895"/>
    </source>
</evidence>
<dbReference type="InterPro" id="IPR006164">
    <property type="entry name" value="DNA_bd_Ku70/Ku80"/>
</dbReference>
<dbReference type="PANTHER" id="PTHR12604:SF2">
    <property type="entry name" value="X-RAY REPAIR CROSS-COMPLEMENTING PROTEIN 6"/>
    <property type="match status" value="1"/>
</dbReference>
<evidence type="ECO:0000256" key="10">
    <source>
        <dbReference type="ARBA" id="ARBA00022840"/>
    </source>
</evidence>
<evidence type="ECO:0000259" key="16">
    <source>
        <dbReference type="SMART" id="SM00559"/>
    </source>
</evidence>
<dbReference type="GO" id="GO:0043564">
    <property type="term" value="C:Ku70:Ku80 complex"/>
    <property type="evidence" value="ECO:0007669"/>
    <property type="project" value="InterPro"/>
</dbReference>
<dbReference type="Pfam" id="PF02735">
    <property type="entry name" value="Ku"/>
    <property type="match status" value="1"/>
</dbReference>
<dbReference type="GO" id="GO:0003678">
    <property type="term" value="F:DNA helicase activity"/>
    <property type="evidence" value="ECO:0007669"/>
    <property type="project" value="UniProtKB-EC"/>
</dbReference>
<keyword evidence="9" id="KW-0347">Helicase</keyword>
<dbReference type="SUPFAM" id="SSF100939">
    <property type="entry name" value="SPOC domain-like"/>
    <property type="match status" value="1"/>
</dbReference>
<comment type="subcellular location">
    <subcellularLocation>
        <location evidence="2">Chromosome</location>
        <location evidence="2">Telomere</location>
    </subcellularLocation>
    <subcellularLocation>
        <location evidence="1">Nucleus</location>
    </subcellularLocation>
</comment>
<dbReference type="GO" id="GO:0003690">
    <property type="term" value="F:double-stranded DNA binding"/>
    <property type="evidence" value="ECO:0007669"/>
    <property type="project" value="TreeGrafter"/>
</dbReference>
<dbReference type="EC" id="3.6.4.12" evidence="4"/>
<dbReference type="GO" id="GO:0005524">
    <property type="term" value="F:ATP binding"/>
    <property type="evidence" value="ECO:0007669"/>
    <property type="project" value="UniProtKB-KW"/>
</dbReference>
<accession>A0A7D9GX54</accession>
<evidence type="ECO:0000256" key="4">
    <source>
        <dbReference type="ARBA" id="ARBA00012551"/>
    </source>
</evidence>
<organism evidence="17 18">
    <name type="scientific">Dekkera bruxellensis</name>
    <name type="common">Brettanomyces custersii</name>
    <dbReference type="NCBI Taxonomy" id="5007"/>
    <lineage>
        <taxon>Eukaryota</taxon>
        <taxon>Fungi</taxon>
        <taxon>Dikarya</taxon>
        <taxon>Ascomycota</taxon>
        <taxon>Saccharomycotina</taxon>
        <taxon>Pichiomycetes</taxon>
        <taxon>Pichiales</taxon>
        <taxon>Pichiaceae</taxon>
        <taxon>Brettanomyces</taxon>
    </lineage>
</organism>
<dbReference type="Gene3D" id="2.40.290.10">
    <property type="match status" value="1"/>
</dbReference>
<evidence type="ECO:0000313" key="18">
    <source>
        <dbReference type="Proteomes" id="UP000478008"/>
    </source>
</evidence>
<evidence type="ECO:0000256" key="12">
    <source>
        <dbReference type="ARBA" id="ARBA00023125"/>
    </source>
</evidence>
<dbReference type="Gene3D" id="3.40.50.410">
    <property type="entry name" value="von Willebrand factor, type A domain"/>
    <property type="match status" value="1"/>
</dbReference>
<feature type="domain" description="Ku" evidence="16">
    <location>
        <begin position="348"/>
        <end position="497"/>
    </location>
</feature>
<evidence type="ECO:0000256" key="6">
    <source>
        <dbReference type="ARBA" id="ARBA00022741"/>
    </source>
</evidence>
<dbReference type="PANTHER" id="PTHR12604">
    <property type="entry name" value="KU AUTOANTIGEN DNA HELICASE"/>
    <property type="match status" value="1"/>
</dbReference>
<evidence type="ECO:0000256" key="5">
    <source>
        <dbReference type="ARBA" id="ARBA00022454"/>
    </source>
</evidence>
<dbReference type="InterPro" id="IPR005161">
    <property type="entry name" value="Ku_N"/>
</dbReference>
<keyword evidence="15" id="KW-0539">Nucleus</keyword>
<comment type="similarity">
    <text evidence="3">Belongs to the ku70 family.</text>
</comment>
<dbReference type="GO" id="GO:0042162">
    <property type="term" value="F:telomeric DNA binding"/>
    <property type="evidence" value="ECO:0007669"/>
    <property type="project" value="InterPro"/>
</dbReference>
<keyword evidence="5" id="KW-0158">Chromosome</keyword>
<protein>
    <recommendedName>
        <fullName evidence="4">DNA helicase</fullName>
        <ecNumber evidence="4">3.6.4.12</ecNumber>
    </recommendedName>
</protein>
<evidence type="ECO:0000256" key="14">
    <source>
        <dbReference type="ARBA" id="ARBA00023204"/>
    </source>
</evidence>
<dbReference type="GO" id="GO:0003684">
    <property type="term" value="F:damaged DNA binding"/>
    <property type="evidence" value="ECO:0007669"/>
    <property type="project" value="InterPro"/>
</dbReference>
<dbReference type="SMART" id="SM00559">
    <property type="entry name" value="Ku78"/>
    <property type="match status" value="1"/>
</dbReference>
<keyword evidence="8" id="KW-0378">Hydrolase</keyword>
<keyword evidence="12" id="KW-0238">DNA-binding</keyword>
<dbReference type="GO" id="GO:0006303">
    <property type="term" value="P:double-strand break repair via nonhomologous end joining"/>
    <property type="evidence" value="ECO:0007669"/>
    <property type="project" value="InterPro"/>
</dbReference>
<keyword evidence="18" id="KW-1185">Reference proteome</keyword>
<evidence type="ECO:0000256" key="8">
    <source>
        <dbReference type="ARBA" id="ARBA00022801"/>
    </source>
</evidence>
<dbReference type="EMBL" id="CABFWN010000001">
    <property type="protein sequence ID" value="VUG15963.1"/>
    <property type="molecule type" value="Genomic_DNA"/>
</dbReference>
<dbReference type="InterPro" id="IPR016194">
    <property type="entry name" value="SPOC-like_C_dom_sf"/>
</dbReference>
<keyword evidence="6" id="KW-0547">Nucleotide-binding</keyword>
<dbReference type="GO" id="GO:0006310">
    <property type="term" value="P:DNA recombination"/>
    <property type="evidence" value="ECO:0007669"/>
    <property type="project" value="UniProtKB-KW"/>
</dbReference>
<evidence type="ECO:0000256" key="2">
    <source>
        <dbReference type="ARBA" id="ARBA00004574"/>
    </source>
</evidence>
<dbReference type="PIRSF" id="PIRSF003033">
    <property type="entry name" value="Ku70"/>
    <property type="match status" value="1"/>
</dbReference>
<dbReference type="GO" id="GO:0016787">
    <property type="term" value="F:hydrolase activity"/>
    <property type="evidence" value="ECO:0007669"/>
    <property type="project" value="UniProtKB-KW"/>
</dbReference>
<evidence type="ECO:0000256" key="3">
    <source>
        <dbReference type="ARBA" id="ARBA00005240"/>
    </source>
</evidence>